<evidence type="ECO:0000256" key="5">
    <source>
        <dbReference type="ARBA" id="ARBA00022840"/>
    </source>
</evidence>
<dbReference type="InterPro" id="IPR050079">
    <property type="entry name" value="DEAD_box_RNA_helicase"/>
</dbReference>
<dbReference type="AlphaFoldDB" id="A0AAW1IXC0"/>
<feature type="domain" description="Helicase ATP-binding" evidence="7">
    <location>
        <begin position="54"/>
        <end position="224"/>
    </location>
</feature>
<dbReference type="InterPro" id="IPR000629">
    <property type="entry name" value="RNA-helicase_DEAD-box_CS"/>
</dbReference>
<dbReference type="Pfam" id="PF00271">
    <property type="entry name" value="Helicase_C"/>
    <property type="match status" value="1"/>
</dbReference>
<evidence type="ECO:0000256" key="1">
    <source>
        <dbReference type="ARBA" id="ARBA00012552"/>
    </source>
</evidence>
<dbReference type="Gene3D" id="3.40.50.300">
    <property type="entry name" value="P-loop containing nucleotide triphosphate hydrolases"/>
    <property type="match status" value="2"/>
</dbReference>
<evidence type="ECO:0000256" key="2">
    <source>
        <dbReference type="ARBA" id="ARBA00022741"/>
    </source>
</evidence>
<feature type="short sequence motif" description="Q motif" evidence="6">
    <location>
        <begin position="23"/>
        <end position="51"/>
    </location>
</feature>
<gene>
    <name evidence="10" type="ORF">QE152_g33339</name>
</gene>
<dbReference type="InterPro" id="IPR014001">
    <property type="entry name" value="Helicase_ATP-bd"/>
</dbReference>
<dbReference type="EC" id="3.6.4.13" evidence="1"/>
<evidence type="ECO:0000259" key="7">
    <source>
        <dbReference type="PROSITE" id="PS51192"/>
    </source>
</evidence>
<dbReference type="InterPro" id="IPR014014">
    <property type="entry name" value="RNA_helicase_DEAD_Q_motif"/>
</dbReference>
<dbReference type="SUPFAM" id="SSF52540">
    <property type="entry name" value="P-loop containing nucleoside triphosphate hydrolases"/>
    <property type="match status" value="1"/>
</dbReference>
<dbReference type="PROSITE" id="PS51194">
    <property type="entry name" value="HELICASE_CTER"/>
    <property type="match status" value="1"/>
</dbReference>
<dbReference type="GO" id="GO:0003676">
    <property type="term" value="F:nucleic acid binding"/>
    <property type="evidence" value="ECO:0007669"/>
    <property type="project" value="InterPro"/>
</dbReference>
<keyword evidence="2" id="KW-0547">Nucleotide-binding</keyword>
<proteinExistence type="predicted"/>
<organism evidence="10 11">
    <name type="scientific">Popillia japonica</name>
    <name type="common">Japanese beetle</name>
    <dbReference type="NCBI Taxonomy" id="7064"/>
    <lineage>
        <taxon>Eukaryota</taxon>
        <taxon>Metazoa</taxon>
        <taxon>Ecdysozoa</taxon>
        <taxon>Arthropoda</taxon>
        <taxon>Hexapoda</taxon>
        <taxon>Insecta</taxon>
        <taxon>Pterygota</taxon>
        <taxon>Neoptera</taxon>
        <taxon>Endopterygota</taxon>
        <taxon>Coleoptera</taxon>
        <taxon>Polyphaga</taxon>
        <taxon>Scarabaeiformia</taxon>
        <taxon>Scarabaeidae</taxon>
        <taxon>Rutelinae</taxon>
        <taxon>Popillia</taxon>
    </lineage>
</organism>
<dbReference type="GO" id="GO:0005829">
    <property type="term" value="C:cytosol"/>
    <property type="evidence" value="ECO:0007669"/>
    <property type="project" value="TreeGrafter"/>
</dbReference>
<dbReference type="EMBL" id="JASPKY010000504">
    <property type="protein sequence ID" value="KAK9694715.1"/>
    <property type="molecule type" value="Genomic_DNA"/>
</dbReference>
<dbReference type="SMART" id="SM00490">
    <property type="entry name" value="HELICc"/>
    <property type="match status" value="1"/>
</dbReference>
<keyword evidence="4 10" id="KW-0347">Helicase</keyword>
<dbReference type="PANTHER" id="PTHR47959">
    <property type="entry name" value="ATP-DEPENDENT RNA HELICASE RHLE-RELATED"/>
    <property type="match status" value="1"/>
</dbReference>
<dbReference type="SMART" id="SM00487">
    <property type="entry name" value="DEXDc"/>
    <property type="match status" value="1"/>
</dbReference>
<evidence type="ECO:0000259" key="8">
    <source>
        <dbReference type="PROSITE" id="PS51194"/>
    </source>
</evidence>
<sequence length="882" mass="99193">MTSIAHNYEDKPRTKDVLIDEELHFNALLLSEHTLTGLENAGFRAPSPIQLKAIPIGKCGFDLIIKAKSGTGKTAVFSIIALELINTKKNVVQVLVLAPAREIAVQIETVLQTLGASYEGLCVRSFIGGLPFDQDVKNLNKCHIAVGAPGRVRHLIESGALKTNAIKLLVLDEADKLVGSDMKFDINYISKKLPSEKQVIASSATYSEDDYKYLETMMSGPTLVEPTTHTPLLLGLKQYVSVVKSNRNVVHQLNIKNDELLRLLSHITFSQSLVFTNYQTRAESISNILNRKGWNSTYMSGQQSQPERLKAIKSFQQGNCRVLLSTDVSARGIDVENVDLVINYDVPLEPYTYLHRLGRAGRFGSHGICITIAAHGKELNEYQAILGKIGGSNMFVPQLPNTSLPNDLWNIDTSSFELVQGSLDVGSESIDKCEIINSVTSWKKERNSDKQLKLDTTKANENNISECASFICDNKSEEHTESSSASNFSRTESDVELPTQNLDTISGTVEDLLETNKIKDQLTANFSKENALSLLKGLATGQKISDQEILLPKTEIEEHVLDNILDDSCKSKKRKRNLKNNIPSVTGVEQEVLNPNHIKCKNLALLNTTKLLCESYEISKIPEEVTSALDPHIKATIEDNFIESGKTYTKTEVLNSIVSGKVEDTVQNFEDSRDIQLLDDETEEVILGEEKSHKGNLEDIFTLSYGYAITSGKRHWLDVLGSELTEKMSLTDKIPENHSIIACNYEPAIFIETSTSRKHKSKKKKPFTEFTQRHKRNKTDFTEQTVEAFNGLDIPESENQVDSNYYYQAGLYSDYQYCSNEHFSSCFNHYSDELTQKLQTFEDLASFERWFAEWQWQVQGVRDYIQQNIYLQEMNKYANKYS</sequence>
<dbReference type="GO" id="GO:0016787">
    <property type="term" value="F:hydrolase activity"/>
    <property type="evidence" value="ECO:0007669"/>
    <property type="project" value="UniProtKB-KW"/>
</dbReference>
<keyword evidence="11" id="KW-1185">Reference proteome</keyword>
<dbReference type="PROSITE" id="PS51192">
    <property type="entry name" value="HELICASE_ATP_BIND_1"/>
    <property type="match status" value="1"/>
</dbReference>
<dbReference type="InterPro" id="IPR001650">
    <property type="entry name" value="Helicase_C-like"/>
</dbReference>
<keyword evidence="5" id="KW-0067">ATP-binding</keyword>
<dbReference type="GO" id="GO:0003724">
    <property type="term" value="F:RNA helicase activity"/>
    <property type="evidence" value="ECO:0007669"/>
    <property type="project" value="UniProtKB-EC"/>
</dbReference>
<evidence type="ECO:0000313" key="10">
    <source>
        <dbReference type="EMBL" id="KAK9694715.1"/>
    </source>
</evidence>
<evidence type="ECO:0000259" key="9">
    <source>
        <dbReference type="PROSITE" id="PS51195"/>
    </source>
</evidence>
<dbReference type="InterPro" id="IPR011545">
    <property type="entry name" value="DEAD/DEAH_box_helicase_dom"/>
</dbReference>
<comment type="caution">
    <text evidence="10">The sequence shown here is derived from an EMBL/GenBank/DDBJ whole genome shotgun (WGS) entry which is preliminary data.</text>
</comment>
<dbReference type="GO" id="GO:0005524">
    <property type="term" value="F:ATP binding"/>
    <property type="evidence" value="ECO:0007669"/>
    <property type="project" value="UniProtKB-KW"/>
</dbReference>
<accession>A0AAW1IXC0</accession>
<feature type="domain" description="Helicase C-terminal" evidence="8">
    <location>
        <begin position="259"/>
        <end position="407"/>
    </location>
</feature>
<dbReference type="GO" id="GO:0010468">
    <property type="term" value="P:regulation of gene expression"/>
    <property type="evidence" value="ECO:0007669"/>
    <property type="project" value="UniProtKB-ARBA"/>
</dbReference>
<dbReference type="InterPro" id="IPR027417">
    <property type="entry name" value="P-loop_NTPase"/>
</dbReference>
<evidence type="ECO:0000313" key="11">
    <source>
        <dbReference type="Proteomes" id="UP001458880"/>
    </source>
</evidence>
<feature type="domain" description="DEAD-box RNA helicase Q" evidence="9">
    <location>
        <begin position="23"/>
        <end position="51"/>
    </location>
</feature>
<evidence type="ECO:0000256" key="4">
    <source>
        <dbReference type="ARBA" id="ARBA00022806"/>
    </source>
</evidence>
<dbReference type="PANTHER" id="PTHR47959:SF1">
    <property type="entry name" value="ATP-DEPENDENT RNA HELICASE DBPA"/>
    <property type="match status" value="1"/>
</dbReference>
<reference evidence="10 11" key="1">
    <citation type="journal article" date="2024" name="BMC Genomics">
        <title>De novo assembly and annotation of Popillia japonica's genome with initial clues to its potential as an invasive pest.</title>
        <authorList>
            <person name="Cucini C."/>
            <person name="Boschi S."/>
            <person name="Funari R."/>
            <person name="Cardaioli E."/>
            <person name="Iannotti N."/>
            <person name="Marturano G."/>
            <person name="Paoli F."/>
            <person name="Bruttini M."/>
            <person name="Carapelli A."/>
            <person name="Frati F."/>
            <person name="Nardi F."/>
        </authorList>
    </citation>
    <scope>NUCLEOTIDE SEQUENCE [LARGE SCALE GENOMIC DNA]</scope>
    <source>
        <strain evidence="10">DMR45628</strain>
    </source>
</reference>
<dbReference type="Pfam" id="PF00270">
    <property type="entry name" value="DEAD"/>
    <property type="match status" value="1"/>
</dbReference>
<dbReference type="CDD" id="cd18787">
    <property type="entry name" value="SF2_C_DEAD"/>
    <property type="match status" value="1"/>
</dbReference>
<evidence type="ECO:0000256" key="6">
    <source>
        <dbReference type="PROSITE-ProRule" id="PRU00552"/>
    </source>
</evidence>
<keyword evidence="3" id="KW-0378">Hydrolase</keyword>
<protein>
    <recommendedName>
        <fullName evidence="1">RNA helicase</fullName>
        <ecNumber evidence="1">3.6.4.13</ecNumber>
    </recommendedName>
</protein>
<dbReference type="PROSITE" id="PS51195">
    <property type="entry name" value="Q_MOTIF"/>
    <property type="match status" value="1"/>
</dbReference>
<evidence type="ECO:0000256" key="3">
    <source>
        <dbReference type="ARBA" id="ARBA00022801"/>
    </source>
</evidence>
<name>A0AAW1IXC0_POPJA</name>
<dbReference type="Proteomes" id="UP001458880">
    <property type="component" value="Unassembled WGS sequence"/>
</dbReference>
<dbReference type="PROSITE" id="PS00039">
    <property type="entry name" value="DEAD_ATP_HELICASE"/>
    <property type="match status" value="1"/>
</dbReference>